<dbReference type="EMBL" id="BJMD01000002">
    <property type="protein sequence ID" value="GEB17756.1"/>
    <property type="molecule type" value="Genomic_DNA"/>
</dbReference>
<gene>
    <name evidence="4" type="ORF">AAU01_05110</name>
</gene>
<dbReference type="GO" id="GO:0052717">
    <property type="term" value="F:tRNA-specific adenosine-34 deaminase activity"/>
    <property type="evidence" value="ECO:0007669"/>
    <property type="project" value="TreeGrafter"/>
</dbReference>
<dbReference type="InterPro" id="IPR016192">
    <property type="entry name" value="APOBEC/CMP_deaminase_Zn-bd"/>
</dbReference>
<accession>A0A4Y3NF36</accession>
<evidence type="ECO:0000256" key="1">
    <source>
        <dbReference type="ARBA" id="ARBA00022723"/>
    </source>
</evidence>
<dbReference type="PANTHER" id="PTHR11079:SF202">
    <property type="entry name" value="TRNA-SPECIFIC ADENOSINE DEAMINASE"/>
    <property type="match status" value="1"/>
</dbReference>
<evidence type="ECO:0000313" key="5">
    <source>
        <dbReference type="Proteomes" id="UP000317715"/>
    </source>
</evidence>
<dbReference type="GeneID" id="97302026"/>
<evidence type="ECO:0000256" key="2">
    <source>
        <dbReference type="ARBA" id="ARBA00022833"/>
    </source>
</evidence>
<dbReference type="CDD" id="cd01285">
    <property type="entry name" value="nucleoside_deaminase"/>
    <property type="match status" value="1"/>
</dbReference>
<dbReference type="SUPFAM" id="SSF53927">
    <property type="entry name" value="Cytidine deaminase-like"/>
    <property type="match status" value="1"/>
</dbReference>
<sequence length="157" mass="16850">MNKDLELLRRAIAVSNEARNNGNHPFGAILVNSDGEIVLEAENTVITENDVTNHAETNLVRLASRSIPHDQLPSHTLYTSCEPCAMCAGAIYWAGIGRVVYGLAETGLLEITGSGHPENPTLTHPCRLVFAAGGRPTEVTGPLLEEEAARPHAGFWA</sequence>
<evidence type="ECO:0000313" key="4">
    <source>
        <dbReference type="EMBL" id="GEB17756.1"/>
    </source>
</evidence>
<dbReference type="PROSITE" id="PS00903">
    <property type="entry name" value="CYT_DCMP_DEAMINASES_1"/>
    <property type="match status" value="1"/>
</dbReference>
<dbReference type="GO" id="GO:0002100">
    <property type="term" value="P:tRNA wobble adenosine to inosine editing"/>
    <property type="evidence" value="ECO:0007669"/>
    <property type="project" value="TreeGrafter"/>
</dbReference>
<reference evidence="4 5" key="1">
    <citation type="submission" date="2019-06" db="EMBL/GenBank/DDBJ databases">
        <title>Whole genome shotgun sequence of Paenarthrobacter aurescens NBRC 12136.</title>
        <authorList>
            <person name="Hosoyama A."/>
            <person name="Uohara A."/>
            <person name="Ohji S."/>
            <person name="Ichikawa N."/>
        </authorList>
    </citation>
    <scope>NUCLEOTIDE SEQUENCE [LARGE SCALE GENOMIC DNA]</scope>
    <source>
        <strain evidence="4 5">NBRC 12136</strain>
    </source>
</reference>
<dbReference type="PROSITE" id="PS51747">
    <property type="entry name" value="CYT_DCMP_DEAMINASES_2"/>
    <property type="match status" value="1"/>
</dbReference>
<keyword evidence="1" id="KW-0479">Metal-binding</keyword>
<dbReference type="Proteomes" id="UP000317715">
    <property type="component" value="Unassembled WGS sequence"/>
</dbReference>
<dbReference type="InterPro" id="IPR016193">
    <property type="entry name" value="Cytidine_deaminase-like"/>
</dbReference>
<dbReference type="InterPro" id="IPR002125">
    <property type="entry name" value="CMP_dCMP_dom"/>
</dbReference>
<dbReference type="GO" id="GO:0008270">
    <property type="term" value="F:zinc ion binding"/>
    <property type="evidence" value="ECO:0007669"/>
    <property type="project" value="InterPro"/>
</dbReference>
<keyword evidence="2" id="KW-0862">Zinc</keyword>
<dbReference type="AlphaFoldDB" id="A0A4Y3NF36"/>
<dbReference type="PANTHER" id="PTHR11079">
    <property type="entry name" value="CYTOSINE DEAMINASE FAMILY MEMBER"/>
    <property type="match status" value="1"/>
</dbReference>
<dbReference type="OrthoDB" id="9802676at2"/>
<evidence type="ECO:0000259" key="3">
    <source>
        <dbReference type="PROSITE" id="PS51747"/>
    </source>
</evidence>
<dbReference type="FunFam" id="3.40.140.10:FF:000051">
    <property type="entry name" value="Nucleoside deaminase"/>
    <property type="match status" value="1"/>
</dbReference>
<name>A0A4Y3NF36_PAEAU</name>
<dbReference type="Gene3D" id="3.40.140.10">
    <property type="entry name" value="Cytidine Deaminase, domain 2"/>
    <property type="match status" value="1"/>
</dbReference>
<comment type="caution">
    <text evidence="4">The sequence shown here is derived from an EMBL/GenBank/DDBJ whole genome shotgun (WGS) entry which is preliminary data.</text>
</comment>
<proteinExistence type="predicted"/>
<keyword evidence="5" id="KW-1185">Reference proteome</keyword>
<protein>
    <submittedName>
        <fullName evidence="4">tRNA-specific adenosine deaminase</fullName>
    </submittedName>
</protein>
<feature type="domain" description="CMP/dCMP-type deaminase" evidence="3">
    <location>
        <begin position="2"/>
        <end position="115"/>
    </location>
</feature>
<organism evidence="4 5">
    <name type="scientific">Paenarthrobacter aurescens</name>
    <name type="common">Arthrobacter aurescens</name>
    <dbReference type="NCBI Taxonomy" id="43663"/>
    <lineage>
        <taxon>Bacteria</taxon>
        <taxon>Bacillati</taxon>
        <taxon>Actinomycetota</taxon>
        <taxon>Actinomycetes</taxon>
        <taxon>Micrococcales</taxon>
        <taxon>Micrococcaceae</taxon>
        <taxon>Paenarthrobacter</taxon>
    </lineage>
</organism>
<dbReference type="Pfam" id="PF00383">
    <property type="entry name" value="dCMP_cyt_deam_1"/>
    <property type="match status" value="1"/>
</dbReference>
<dbReference type="RefSeq" id="WP_141281359.1">
    <property type="nucleotide sequence ID" value="NZ_BAAAWK010000001.1"/>
</dbReference>